<dbReference type="PANTHER" id="PTHR12652">
    <property type="entry name" value="PEROXISOMAL BIOGENESIS FACTOR 11"/>
    <property type="match status" value="1"/>
</dbReference>
<reference evidence="6" key="1">
    <citation type="submission" date="2021-01" db="EMBL/GenBank/DDBJ databases">
        <authorList>
            <person name="Corre E."/>
            <person name="Pelletier E."/>
            <person name="Niang G."/>
            <person name="Scheremetjew M."/>
            <person name="Finn R."/>
            <person name="Kale V."/>
            <person name="Holt S."/>
            <person name="Cochrane G."/>
            <person name="Meng A."/>
            <person name="Brown T."/>
            <person name="Cohen L."/>
        </authorList>
    </citation>
    <scope>NUCLEOTIDE SEQUENCE</scope>
    <source>
        <strain evidence="5">CCMP441</strain>
        <strain evidence="6">CCMP644</strain>
    </source>
</reference>
<evidence type="ECO:0000313" key="6">
    <source>
        <dbReference type="EMBL" id="CAD8949215.1"/>
    </source>
</evidence>
<name>A0A6U4NHK1_HEMAN</name>
<dbReference type="GO" id="GO:0005778">
    <property type="term" value="C:peroxisomal membrane"/>
    <property type="evidence" value="ECO:0007669"/>
    <property type="project" value="UniProtKB-SubCell"/>
</dbReference>
<keyword evidence="3" id="KW-0576">Peroxisome</keyword>
<accession>A0A6U4NHK1</accession>
<keyword evidence="2" id="KW-0472">Membrane</keyword>
<organism evidence="6">
    <name type="scientific">Hemiselmis andersenii</name>
    <name type="common">Cryptophyte alga</name>
    <dbReference type="NCBI Taxonomy" id="464988"/>
    <lineage>
        <taxon>Eukaryota</taxon>
        <taxon>Cryptophyceae</taxon>
        <taxon>Cryptomonadales</taxon>
        <taxon>Hemiselmidaceae</taxon>
        <taxon>Hemiselmis</taxon>
    </lineage>
</organism>
<dbReference type="EMBL" id="HBFK01001302">
    <property type="protein sequence ID" value="CAD8734262.1"/>
    <property type="molecule type" value="Transcribed_RNA"/>
</dbReference>
<protein>
    <submittedName>
        <fullName evidence="6">Uncharacterized protein</fullName>
    </submittedName>
</protein>
<dbReference type="GO" id="GO:0016559">
    <property type="term" value="P:peroxisome fission"/>
    <property type="evidence" value="ECO:0007669"/>
    <property type="project" value="InterPro"/>
</dbReference>
<sequence>MAAVVQRKQTLTQLVDTLNTLWGSDRVMRTGQFAAAFIASSPEVSAENRALAKAFGAVFSQTRYMCRAYGTIDGIDGVLNDAPKAATSSEVAAKTILYSVGGVGYHLLEHAAFIITIIRRCDEKTIPKVKEWLVRNGLWDKADDLDAYAQWCWFIDSIAGAYLGMRAYLRAEAALRAAEAAGDKDGARRAKYEMLNVCLDMTKTLCDIPLAAHYGAMTSGRGYRGLLKARFAALLGLVGSVAQFYSRFRKCA</sequence>
<proteinExistence type="predicted"/>
<gene>
    <name evidence="6" type="ORF">HAND00432_LOCUS3733</name>
    <name evidence="5" type="ORF">HAND1043_LOCUS753</name>
</gene>
<dbReference type="EMBL" id="HBFX01006090">
    <property type="protein sequence ID" value="CAD8949215.1"/>
    <property type="molecule type" value="Transcribed_RNA"/>
</dbReference>
<evidence type="ECO:0000313" key="5">
    <source>
        <dbReference type="EMBL" id="CAD8734262.1"/>
    </source>
</evidence>
<comment type="subcellular location">
    <subcellularLocation>
        <location evidence="4">Peroxisome membrane</location>
    </subcellularLocation>
</comment>
<evidence type="ECO:0000256" key="3">
    <source>
        <dbReference type="ARBA" id="ARBA00023140"/>
    </source>
</evidence>
<keyword evidence="1" id="KW-0962">Peroxisome biogenesis</keyword>
<evidence type="ECO:0000256" key="4">
    <source>
        <dbReference type="ARBA" id="ARBA00046271"/>
    </source>
</evidence>
<evidence type="ECO:0000256" key="1">
    <source>
        <dbReference type="ARBA" id="ARBA00022593"/>
    </source>
</evidence>
<evidence type="ECO:0000256" key="2">
    <source>
        <dbReference type="ARBA" id="ARBA00023136"/>
    </source>
</evidence>
<dbReference type="AlphaFoldDB" id="A0A6U4NHK1"/>
<dbReference type="Pfam" id="PF05648">
    <property type="entry name" value="PEX11"/>
    <property type="match status" value="1"/>
</dbReference>
<dbReference type="InterPro" id="IPR008733">
    <property type="entry name" value="PEX11"/>
</dbReference>